<dbReference type="FunFam" id="3.10.129.10:FF:000014">
    <property type="entry name" value="Acyl-[acyl-carrier-protein] hydrolase"/>
    <property type="match status" value="1"/>
</dbReference>
<dbReference type="Proteomes" id="UP001202328">
    <property type="component" value="Unassembled WGS sequence"/>
</dbReference>
<gene>
    <name evidence="14" type="ORF">MKW98_014142</name>
</gene>
<evidence type="ECO:0000256" key="10">
    <source>
        <dbReference type="ARBA" id="ARBA00023160"/>
    </source>
</evidence>
<evidence type="ECO:0000256" key="4">
    <source>
        <dbReference type="ARBA" id="ARBA00022528"/>
    </source>
</evidence>
<feature type="domain" description="Acyl-ACP thioesterase-like C-terminal" evidence="13">
    <location>
        <begin position="227"/>
        <end position="323"/>
    </location>
</feature>
<comment type="similarity">
    <text evidence="2 11">Belongs to the acyl-ACP thioesterase family.</text>
</comment>
<keyword evidence="15" id="KW-1185">Reference proteome</keyword>
<keyword evidence="3 11" id="KW-0444">Lipid biosynthesis</keyword>
<evidence type="ECO:0000259" key="13">
    <source>
        <dbReference type="Pfam" id="PF20791"/>
    </source>
</evidence>
<comment type="function">
    <text evidence="11">Plays an essential role in chain termination during de novo fatty acid synthesis.</text>
</comment>
<keyword evidence="8" id="KW-0809">Transit peptide</keyword>
<dbReference type="InterPro" id="IPR045023">
    <property type="entry name" value="FATA/B"/>
</dbReference>
<dbReference type="PANTHER" id="PTHR31727">
    <property type="entry name" value="OLEOYL-ACYL CARRIER PROTEIN THIOESTERASE 1, CHLOROPLASTIC"/>
    <property type="match status" value="1"/>
</dbReference>
<evidence type="ECO:0000313" key="15">
    <source>
        <dbReference type="Proteomes" id="UP001202328"/>
    </source>
</evidence>
<evidence type="ECO:0000256" key="11">
    <source>
        <dbReference type="RuleBase" id="RU363096"/>
    </source>
</evidence>
<accession>A0AAD4SLP7</accession>
<dbReference type="Gene3D" id="3.10.129.10">
    <property type="entry name" value="Hotdog Thioesterase"/>
    <property type="match status" value="1"/>
</dbReference>
<evidence type="ECO:0000256" key="3">
    <source>
        <dbReference type="ARBA" id="ARBA00022516"/>
    </source>
</evidence>
<organism evidence="14 15">
    <name type="scientific">Papaver atlanticum</name>
    <dbReference type="NCBI Taxonomy" id="357466"/>
    <lineage>
        <taxon>Eukaryota</taxon>
        <taxon>Viridiplantae</taxon>
        <taxon>Streptophyta</taxon>
        <taxon>Embryophyta</taxon>
        <taxon>Tracheophyta</taxon>
        <taxon>Spermatophyta</taxon>
        <taxon>Magnoliopsida</taxon>
        <taxon>Ranunculales</taxon>
        <taxon>Papaveraceae</taxon>
        <taxon>Papaveroideae</taxon>
        <taxon>Papaver</taxon>
    </lineage>
</organism>
<proteinExistence type="inferred from homology"/>
<dbReference type="AlphaFoldDB" id="A0AAD4SLP7"/>
<evidence type="ECO:0000256" key="8">
    <source>
        <dbReference type="ARBA" id="ARBA00022946"/>
    </source>
</evidence>
<dbReference type="GO" id="GO:0009507">
    <property type="term" value="C:chloroplast"/>
    <property type="evidence" value="ECO:0007669"/>
    <property type="project" value="UniProtKB-SubCell"/>
</dbReference>
<evidence type="ECO:0000313" key="14">
    <source>
        <dbReference type="EMBL" id="KAI3909725.1"/>
    </source>
</evidence>
<evidence type="ECO:0000259" key="12">
    <source>
        <dbReference type="Pfam" id="PF01643"/>
    </source>
</evidence>
<name>A0AAD4SLP7_9MAGN</name>
<dbReference type="PANTHER" id="PTHR31727:SF2">
    <property type="entry name" value="PALMITOYL-ACYL CARRIER PROTEIN THIOESTERASE, CHLOROPLASTIC"/>
    <property type="match status" value="1"/>
</dbReference>
<comment type="subcellular location">
    <subcellularLocation>
        <location evidence="1 11">Plastid</location>
        <location evidence="1 11">Chloroplast</location>
    </subcellularLocation>
</comment>
<keyword evidence="6 11" id="KW-0378">Hydrolase</keyword>
<evidence type="ECO:0000256" key="2">
    <source>
        <dbReference type="ARBA" id="ARBA00006500"/>
    </source>
</evidence>
<dbReference type="GO" id="GO:0016297">
    <property type="term" value="F:fatty acyl-[ACP] hydrolase activity"/>
    <property type="evidence" value="ECO:0007669"/>
    <property type="project" value="InterPro"/>
</dbReference>
<dbReference type="GO" id="GO:0000036">
    <property type="term" value="F:acyl carrier activity"/>
    <property type="evidence" value="ECO:0007669"/>
    <property type="project" value="TreeGrafter"/>
</dbReference>
<evidence type="ECO:0000256" key="9">
    <source>
        <dbReference type="ARBA" id="ARBA00023098"/>
    </source>
</evidence>
<reference evidence="14" key="1">
    <citation type="submission" date="2022-04" db="EMBL/GenBank/DDBJ databases">
        <title>A functionally conserved STORR gene fusion in Papaver species that diverged 16.8 million years ago.</title>
        <authorList>
            <person name="Catania T."/>
        </authorList>
    </citation>
    <scope>NUCLEOTIDE SEQUENCE</scope>
    <source>
        <strain evidence="14">S-188037</strain>
    </source>
</reference>
<evidence type="ECO:0000256" key="5">
    <source>
        <dbReference type="ARBA" id="ARBA00022640"/>
    </source>
</evidence>
<dbReference type="Pfam" id="PF01643">
    <property type="entry name" value="Acyl-ACP_TE"/>
    <property type="match status" value="1"/>
</dbReference>
<evidence type="ECO:0000256" key="1">
    <source>
        <dbReference type="ARBA" id="ARBA00004229"/>
    </source>
</evidence>
<dbReference type="InterPro" id="IPR049427">
    <property type="entry name" value="Acyl-ACP_TE_C"/>
</dbReference>
<dbReference type="SUPFAM" id="SSF54637">
    <property type="entry name" value="Thioesterase/thiol ester dehydrase-isomerase"/>
    <property type="match status" value="2"/>
</dbReference>
<protein>
    <recommendedName>
        <fullName evidence="11">Acyl-[acyl-carrier-protein] hydrolase</fullName>
        <ecNumber evidence="11">3.1.2.-</ecNumber>
    </recommendedName>
</protein>
<dbReference type="EC" id="3.1.2.-" evidence="11"/>
<dbReference type="InterPro" id="IPR002864">
    <property type="entry name" value="Acyl-ACP_thioesterase_NHD"/>
</dbReference>
<keyword evidence="7 11" id="KW-0276">Fatty acid metabolism</keyword>
<evidence type="ECO:0000256" key="7">
    <source>
        <dbReference type="ARBA" id="ARBA00022832"/>
    </source>
</evidence>
<keyword evidence="10 11" id="KW-0275">Fatty acid biosynthesis</keyword>
<dbReference type="CDD" id="cd00586">
    <property type="entry name" value="4HBT"/>
    <property type="match status" value="1"/>
</dbReference>
<dbReference type="InterPro" id="IPR029069">
    <property type="entry name" value="HotDog_dom_sf"/>
</dbReference>
<comment type="caution">
    <text evidence="14">The sequence shown here is derived from an EMBL/GenBank/DDBJ whole genome shotgun (WGS) entry which is preliminary data.</text>
</comment>
<keyword evidence="4 11" id="KW-0150">Chloroplast</keyword>
<dbReference type="EMBL" id="JAJJMB010010315">
    <property type="protein sequence ID" value="KAI3909725.1"/>
    <property type="molecule type" value="Genomic_DNA"/>
</dbReference>
<feature type="domain" description="Acyl-ACP thioesterase N-terminal hotdog" evidence="12">
    <location>
        <begin position="67"/>
        <end position="202"/>
    </location>
</feature>
<evidence type="ECO:0000256" key="6">
    <source>
        <dbReference type="ARBA" id="ARBA00022801"/>
    </source>
</evidence>
<dbReference type="Pfam" id="PF20791">
    <property type="entry name" value="Acyl-ACP_TE_C"/>
    <property type="match status" value="1"/>
</dbReference>
<keyword evidence="5 11" id="KW-0934">Plastid</keyword>
<keyword evidence="9 11" id="KW-0443">Lipid metabolism</keyword>
<sequence>MVAASTIAASSASSLASYLLSTTTFLTKISGGSNNVTFLGMKPNTKPCSRGLRVKVKVQAPEKNMNGYVYRQNFTVKSYEIGRNGMATMGALLNHLQDTTVDHIKDAGLLDDGFGSTPEMTRRNLIWVVAKMHVLVDRYPSWGDVVQIESWFGGASVKNGISNHWLLRDANTGETLAQANSVWIMMNKKTRKVSKFPEEVRGEMAPITMDYCISEDIKLTKLHDNTADFVQTGLTARWSDLDLNNHVNFAKYIGWILENAPMLILKNHELFDLAMEFRRECGEGDELKSLTTVIVETDGNAECQHMLQLENGIEVMRGRTKWRLK</sequence>